<evidence type="ECO:0008006" key="4">
    <source>
        <dbReference type="Google" id="ProtNLM"/>
    </source>
</evidence>
<evidence type="ECO:0000313" key="3">
    <source>
        <dbReference type="Proteomes" id="UP000707138"/>
    </source>
</evidence>
<dbReference type="RefSeq" id="WP_205087220.1">
    <property type="nucleotide sequence ID" value="NZ_JACJLA010000001.1"/>
</dbReference>
<comment type="caution">
    <text evidence="2">The sequence shown here is derived from an EMBL/GenBank/DDBJ whole genome shotgun (WGS) entry which is preliminary data.</text>
</comment>
<dbReference type="PROSITE" id="PS51257">
    <property type="entry name" value="PROKAR_LIPOPROTEIN"/>
    <property type="match status" value="1"/>
</dbReference>
<proteinExistence type="predicted"/>
<name>A0ABS2GCN5_9FIRM</name>
<evidence type="ECO:0000256" key="1">
    <source>
        <dbReference type="SAM" id="SignalP"/>
    </source>
</evidence>
<feature type="signal peptide" evidence="1">
    <location>
        <begin position="1"/>
        <end position="21"/>
    </location>
</feature>
<protein>
    <recommendedName>
        <fullName evidence="4">Lipoprotein</fullName>
    </recommendedName>
</protein>
<sequence>MKKYVRILLVAMMSLMVLALAGCGEEDKYNQAKTEVTTMMEEARNVNDKKDSPYYSDSKEETLSLIKEHGKERVELLKGELTKREAIYKQIDEKLKDMAGYAKGNGKLEADLTELRHKVDSDKAGVLQMSKEVIAAEKMRIQIYGAK</sequence>
<keyword evidence="1" id="KW-0732">Signal</keyword>
<evidence type="ECO:0000313" key="2">
    <source>
        <dbReference type="EMBL" id="MBM6911904.1"/>
    </source>
</evidence>
<gene>
    <name evidence="2" type="ORF">H6A01_01000</name>
</gene>
<feature type="chain" id="PRO_5045480847" description="Lipoprotein" evidence="1">
    <location>
        <begin position="22"/>
        <end position="147"/>
    </location>
</feature>
<dbReference type="Proteomes" id="UP000707138">
    <property type="component" value="Unassembled WGS sequence"/>
</dbReference>
<keyword evidence="3" id="KW-1185">Reference proteome</keyword>
<dbReference type="EMBL" id="JACJLA010000001">
    <property type="protein sequence ID" value="MBM6911904.1"/>
    <property type="molecule type" value="Genomic_DNA"/>
</dbReference>
<reference evidence="2 3" key="1">
    <citation type="journal article" date="2021" name="Sci. Rep.">
        <title>The distribution of antibiotic resistance genes in chicken gut microbiota commensals.</title>
        <authorList>
            <person name="Juricova H."/>
            <person name="Matiasovicova J."/>
            <person name="Kubasova T."/>
            <person name="Cejkova D."/>
            <person name="Rychlik I."/>
        </authorList>
    </citation>
    <scope>NUCLEOTIDE SEQUENCE [LARGE SCALE GENOMIC DNA]</scope>
    <source>
        <strain evidence="2 3">An537</strain>
    </source>
</reference>
<organism evidence="2 3">
    <name type="scientific">Veillonella magna</name>
    <dbReference type="NCBI Taxonomy" id="464322"/>
    <lineage>
        <taxon>Bacteria</taxon>
        <taxon>Bacillati</taxon>
        <taxon>Bacillota</taxon>
        <taxon>Negativicutes</taxon>
        <taxon>Veillonellales</taxon>
        <taxon>Veillonellaceae</taxon>
        <taxon>Veillonella</taxon>
    </lineage>
</organism>
<accession>A0ABS2GCN5</accession>